<name>A0AAD1UHZ3_EUPCR</name>
<feature type="region of interest" description="Disordered" evidence="1">
    <location>
        <begin position="206"/>
        <end position="230"/>
    </location>
</feature>
<evidence type="ECO:0000313" key="3">
    <source>
        <dbReference type="Proteomes" id="UP001295684"/>
    </source>
</evidence>
<evidence type="ECO:0000313" key="2">
    <source>
        <dbReference type="EMBL" id="CAI2369741.1"/>
    </source>
</evidence>
<accession>A0AAD1UHZ3</accession>
<keyword evidence="3" id="KW-1185">Reference proteome</keyword>
<gene>
    <name evidence="2" type="ORF">ECRASSUSDP1_LOCUS11044</name>
</gene>
<reference evidence="2" key="1">
    <citation type="submission" date="2023-07" db="EMBL/GenBank/DDBJ databases">
        <authorList>
            <consortium name="AG Swart"/>
            <person name="Singh M."/>
            <person name="Singh A."/>
            <person name="Seah K."/>
            <person name="Emmerich C."/>
        </authorList>
    </citation>
    <scope>NUCLEOTIDE SEQUENCE</scope>
    <source>
        <strain evidence="2">DP1</strain>
    </source>
</reference>
<feature type="compositionally biased region" description="Basic residues" evidence="1">
    <location>
        <begin position="206"/>
        <end position="219"/>
    </location>
</feature>
<evidence type="ECO:0000256" key="1">
    <source>
        <dbReference type="SAM" id="MobiDB-lite"/>
    </source>
</evidence>
<proteinExistence type="predicted"/>
<dbReference type="EMBL" id="CAMPGE010010894">
    <property type="protein sequence ID" value="CAI2369741.1"/>
    <property type="molecule type" value="Genomic_DNA"/>
</dbReference>
<sequence>MIESSSSEGSKDEGPIWEIEKLRDVRAVLKTARSTLLKGDRQMQKCHQLMSKISASGLLSNEYSGTVQKKNKSQTKTRQKIKMSDFGKIQRSQYISKLLKKPKDKVIRYPPRSFNIAMYNLPSAAKDMKRIRRAKQKHKKVNKEISDTGRKSKAKNINNGRNTDRNSRPFEKRRHSMPVRESKRTSHSKKRREETLNIINNKIIRIHFNPKPKKPHPSKTPRLLSSRLPKRPLPLQDQNLIIISRLLTTKKAP</sequence>
<organism evidence="2 3">
    <name type="scientific">Euplotes crassus</name>
    <dbReference type="NCBI Taxonomy" id="5936"/>
    <lineage>
        <taxon>Eukaryota</taxon>
        <taxon>Sar</taxon>
        <taxon>Alveolata</taxon>
        <taxon>Ciliophora</taxon>
        <taxon>Intramacronucleata</taxon>
        <taxon>Spirotrichea</taxon>
        <taxon>Hypotrichia</taxon>
        <taxon>Euplotida</taxon>
        <taxon>Euplotidae</taxon>
        <taxon>Moneuplotes</taxon>
    </lineage>
</organism>
<dbReference type="AlphaFoldDB" id="A0AAD1UHZ3"/>
<dbReference type="Proteomes" id="UP001295684">
    <property type="component" value="Unassembled WGS sequence"/>
</dbReference>
<protein>
    <submittedName>
        <fullName evidence="2">Uncharacterized protein</fullName>
    </submittedName>
</protein>
<comment type="caution">
    <text evidence="2">The sequence shown here is derived from an EMBL/GenBank/DDBJ whole genome shotgun (WGS) entry which is preliminary data.</text>
</comment>
<feature type="region of interest" description="Disordered" evidence="1">
    <location>
        <begin position="135"/>
        <end position="194"/>
    </location>
</feature>